<keyword evidence="8" id="KW-0732">Signal</keyword>
<comment type="caution">
    <text evidence="10">The sequence shown here is derived from an EMBL/GenBank/DDBJ whole genome shotgun (WGS) entry which is preliminary data.</text>
</comment>
<comment type="similarity">
    <text evidence="7">Belongs to the TonB-dependent receptor family.</text>
</comment>
<dbReference type="InterPro" id="IPR012910">
    <property type="entry name" value="Plug_dom"/>
</dbReference>
<gene>
    <name evidence="10" type="ORF">FPE01S_02_04920</name>
</gene>
<keyword evidence="10" id="KW-0675">Receptor</keyword>
<dbReference type="InterPro" id="IPR037066">
    <property type="entry name" value="Plug_dom_sf"/>
</dbReference>
<evidence type="ECO:0000259" key="9">
    <source>
        <dbReference type="Pfam" id="PF07715"/>
    </source>
</evidence>
<accession>A0A0E9N069</accession>
<keyword evidence="6 7" id="KW-0998">Cell outer membrane</keyword>
<keyword evidence="5 7" id="KW-0472">Membrane</keyword>
<name>A0A0E9N069_9BACT</name>
<feature type="chain" id="PRO_5002430316" evidence="8">
    <location>
        <begin position="19"/>
        <end position="1058"/>
    </location>
</feature>
<dbReference type="PROSITE" id="PS52016">
    <property type="entry name" value="TONB_DEPENDENT_REC_3"/>
    <property type="match status" value="1"/>
</dbReference>
<dbReference type="STRING" id="1220578.FPE01S_02_04920"/>
<evidence type="ECO:0000313" key="10">
    <source>
        <dbReference type="EMBL" id="GAO43387.1"/>
    </source>
</evidence>
<evidence type="ECO:0000256" key="5">
    <source>
        <dbReference type="ARBA" id="ARBA00023136"/>
    </source>
</evidence>
<dbReference type="EMBL" id="BBWV01000002">
    <property type="protein sequence ID" value="GAO43387.1"/>
    <property type="molecule type" value="Genomic_DNA"/>
</dbReference>
<feature type="signal peptide" evidence="8">
    <location>
        <begin position="1"/>
        <end position="18"/>
    </location>
</feature>
<keyword evidence="2 7" id="KW-0813">Transport</keyword>
<dbReference type="SUPFAM" id="SSF49464">
    <property type="entry name" value="Carboxypeptidase regulatory domain-like"/>
    <property type="match status" value="1"/>
</dbReference>
<feature type="domain" description="TonB-dependent receptor plug" evidence="9">
    <location>
        <begin position="116"/>
        <end position="222"/>
    </location>
</feature>
<evidence type="ECO:0000256" key="8">
    <source>
        <dbReference type="SAM" id="SignalP"/>
    </source>
</evidence>
<comment type="subcellular location">
    <subcellularLocation>
        <location evidence="1 7">Cell outer membrane</location>
        <topology evidence="1 7">Multi-pass membrane protein</topology>
    </subcellularLocation>
</comment>
<dbReference type="SUPFAM" id="SSF56935">
    <property type="entry name" value="Porins"/>
    <property type="match status" value="1"/>
</dbReference>
<dbReference type="Gene3D" id="2.40.170.20">
    <property type="entry name" value="TonB-dependent receptor, beta-barrel domain"/>
    <property type="match status" value="1"/>
</dbReference>
<dbReference type="OrthoDB" id="609136at2"/>
<proteinExistence type="inferred from homology"/>
<reference evidence="10 11" key="1">
    <citation type="submission" date="2015-04" db="EMBL/GenBank/DDBJ databases">
        <title>Whole genome shotgun sequence of Flavihumibacter petaseus NBRC 106054.</title>
        <authorList>
            <person name="Miyazawa S."/>
            <person name="Hosoyama A."/>
            <person name="Hashimoto M."/>
            <person name="Noguchi M."/>
            <person name="Tsuchikane K."/>
            <person name="Ohji S."/>
            <person name="Yamazoe A."/>
            <person name="Ichikawa N."/>
            <person name="Kimura A."/>
            <person name="Fujita N."/>
        </authorList>
    </citation>
    <scope>NUCLEOTIDE SEQUENCE [LARGE SCALE GENOMIC DNA]</scope>
    <source>
        <strain evidence="10 11">NBRC 106054</strain>
    </source>
</reference>
<organism evidence="10 11">
    <name type="scientific">Flavihumibacter petaseus NBRC 106054</name>
    <dbReference type="NCBI Taxonomy" id="1220578"/>
    <lineage>
        <taxon>Bacteria</taxon>
        <taxon>Pseudomonadati</taxon>
        <taxon>Bacteroidota</taxon>
        <taxon>Chitinophagia</taxon>
        <taxon>Chitinophagales</taxon>
        <taxon>Chitinophagaceae</taxon>
        <taxon>Flavihumibacter</taxon>
    </lineage>
</organism>
<dbReference type="InterPro" id="IPR039426">
    <property type="entry name" value="TonB-dep_rcpt-like"/>
</dbReference>
<dbReference type="NCBIfam" id="TIGR04056">
    <property type="entry name" value="OMP_RagA_SusC"/>
    <property type="match status" value="1"/>
</dbReference>
<sequence length="1058" mass="115349">MRKILCLLLVLLSTITYGQKKTITGKVTDEKGDAVPFASIKVKGTRSGISADENGNFKISVAGTETLQISSSGFTQKEVSAAGLNDGFTVTLAPSGNELTAVVVTTALGIKRQSKELGYAATSLSNKTLTQGKSVNVQQALNGKVSGVSIATVNSGVFENSKINIRGIRSLTGNNQPMLVVDGAPTPLSFLSSIPPDDVQDLTVLKSSASAAIYGPDAVNGVIVVTTKKGASKKISVTVSSTLQASRVAYFPKMQREFGAGAGEVVDQYGNYGYVPYENQQYGPRFDGSMQPIGKELEDGDIQMGPYNDGRYKDKVKFWNTGLTWQNSISLAGEDYYVSIQDAKVKGLMPDDENRRTSFRFNGGKKYGKLSVNYGLNYVLQNYDVVNETGLSTLFPSSYNGSIFFLVMQTPSNVPLTEYEDWKNSKYAQYSNYYNEFAVNPYWVIGNIRQKGTQHDLIGNLDVGYQIMPWLRANARVSTNLTFLDFKNTTAPVVVSDFAHATRSANQYTSQAGNMLTGNSNTSRINLDYWLNGETSIIKDLGVKYLVGGMVRQTKTNDVSVGGNNLVVPYLYNVSVRSGDANVPLYPNNASTEYRQLSVYGSVGFSWRDWAFLELTGRNDWDSRLLAENRSFFYPGANAAVVLTDAIPALKNGNLLSYAKARASISKSGNVNLNVYSLSATYSQPLGFPFGDNAGFTANQTIPSPDLKPEFIVTKEIGIELGFLKNRINFEATYFHQNSDNQILQVSQSSTTGYTIGLANAASFKNYGIEMDLGLTPLVNVGRGKIDLRINATYNDNKVTSTLGNIPVVIGGNNGFIQNSTSSPTANNIAVVGKPAFAFQLTDYMRDSLGRVIVDANTGYPSIAPELVVKGRSLPLWVIGITPSFTLGNFSVSMTWDYKAGHYFYAGMGSDMDFAGISERSAKYGRQRFVFPNSVYYDGSKYVENTNIQVQDGNYGFWTGASTNSQIATNYFASAAAWRLRELNISYNLPFKWIGPTQVIKRFTVSAIGKNLLLIVPESNQWGDPEFNYSATNNTFGISSSFQSPAARFFGGGISLTF</sequence>
<keyword evidence="4 7" id="KW-0812">Transmembrane</keyword>
<evidence type="ECO:0000256" key="2">
    <source>
        <dbReference type="ARBA" id="ARBA00022448"/>
    </source>
</evidence>
<dbReference type="Proteomes" id="UP000033121">
    <property type="component" value="Unassembled WGS sequence"/>
</dbReference>
<evidence type="ECO:0000256" key="4">
    <source>
        <dbReference type="ARBA" id="ARBA00022692"/>
    </source>
</evidence>
<dbReference type="InterPro" id="IPR008969">
    <property type="entry name" value="CarboxyPept-like_regulatory"/>
</dbReference>
<protein>
    <submittedName>
        <fullName evidence="10">Putative TonB-dependent receptor</fullName>
    </submittedName>
</protein>
<dbReference type="RefSeq" id="WP_046369271.1">
    <property type="nucleotide sequence ID" value="NZ_BBWV01000002.1"/>
</dbReference>
<dbReference type="AlphaFoldDB" id="A0A0E9N069"/>
<dbReference type="InterPro" id="IPR023996">
    <property type="entry name" value="TonB-dep_OMP_SusC/RagA"/>
</dbReference>
<dbReference type="Gene3D" id="2.60.40.1120">
    <property type="entry name" value="Carboxypeptidase-like, regulatory domain"/>
    <property type="match status" value="1"/>
</dbReference>
<keyword evidence="3 7" id="KW-1134">Transmembrane beta strand</keyword>
<dbReference type="InterPro" id="IPR036942">
    <property type="entry name" value="Beta-barrel_TonB_sf"/>
</dbReference>
<evidence type="ECO:0000256" key="6">
    <source>
        <dbReference type="ARBA" id="ARBA00023237"/>
    </source>
</evidence>
<dbReference type="Gene3D" id="2.170.130.10">
    <property type="entry name" value="TonB-dependent receptor, plug domain"/>
    <property type="match status" value="1"/>
</dbReference>
<dbReference type="Pfam" id="PF13715">
    <property type="entry name" value="CarbopepD_reg_2"/>
    <property type="match status" value="1"/>
</dbReference>
<evidence type="ECO:0000256" key="7">
    <source>
        <dbReference type="PROSITE-ProRule" id="PRU01360"/>
    </source>
</evidence>
<evidence type="ECO:0000256" key="1">
    <source>
        <dbReference type="ARBA" id="ARBA00004571"/>
    </source>
</evidence>
<dbReference type="GO" id="GO:0009279">
    <property type="term" value="C:cell outer membrane"/>
    <property type="evidence" value="ECO:0007669"/>
    <property type="project" value="UniProtKB-SubCell"/>
</dbReference>
<dbReference type="Pfam" id="PF07715">
    <property type="entry name" value="Plug"/>
    <property type="match status" value="1"/>
</dbReference>
<keyword evidence="11" id="KW-1185">Reference proteome</keyword>
<evidence type="ECO:0000313" key="11">
    <source>
        <dbReference type="Proteomes" id="UP000033121"/>
    </source>
</evidence>
<evidence type="ECO:0000256" key="3">
    <source>
        <dbReference type="ARBA" id="ARBA00022452"/>
    </source>
</evidence>